<feature type="region of interest" description="Disordered" evidence="7">
    <location>
        <begin position="205"/>
        <end position="293"/>
    </location>
</feature>
<evidence type="ECO:0000256" key="3">
    <source>
        <dbReference type="ARBA" id="ARBA00023015"/>
    </source>
</evidence>
<evidence type="ECO:0000256" key="5">
    <source>
        <dbReference type="ARBA" id="ARBA00023186"/>
    </source>
</evidence>
<dbReference type="InterPro" id="IPR036747">
    <property type="entry name" value="ASF1-like_sf"/>
</dbReference>
<organism evidence="8 9">
    <name type="scientific">Strongyloides venezuelensis</name>
    <name type="common">Threadworm</name>
    <dbReference type="NCBI Taxonomy" id="75913"/>
    <lineage>
        <taxon>Eukaryota</taxon>
        <taxon>Metazoa</taxon>
        <taxon>Ecdysozoa</taxon>
        <taxon>Nematoda</taxon>
        <taxon>Chromadorea</taxon>
        <taxon>Rhabditida</taxon>
        <taxon>Tylenchina</taxon>
        <taxon>Panagrolaimomorpha</taxon>
        <taxon>Strongyloidoidea</taxon>
        <taxon>Strongyloididae</taxon>
        <taxon>Strongyloides</taxon>
    </lineage>
</organism>
<dbReference type="GO" id="GO:0005634">
    <property type="term" value="C:nucleus"/>
    <property type="evidence" value="ECO:0007669"/>
    <property type="project" value="UniProtKB-SubCell"/>
</dbReference>
<dbReference type="GO" id="GO:0006335">
    <property type="term" value="P:DNA replication-dependent chromatin assembly"/>
    <property type="evidence" value="ECO:0007669"/>
    <property type="project" value="TreeGrafter"/>
</dbReference>
<dbReference type="InterPro" id="IPR006818">
    <property type="entry name" value="ASF1-like"/>
</dbReference>
<reference evidence="8" key="1">
    <citation type="submission" date="2014-07" db="EMBL/GenBank/DDBJ databases">
        <authorList>
            <person name="Martin A.A"/>
            <person name="De Silva N."/>
        </authorList>
    </citation>
    <scope>NUCLEOTIDE SEQUENCE</scope>
</reference>
<sequence>MASLVNVTSVDLLNNPAPFSDKLNLSISFNCLEAVNKPLSFDIVYIGSPNGTDHDQVLDTITVPELTVGNHTITIEVDPPAADKIPKEDFVGVTAIMLKAFYNGQLFNKISWYCAIEYTDPELIENQPETPIIEKLQRRVVFDEPRNVIYNIKWRENEEEEEIVPTEEVEESDVIVFSCQPSEFDIAAEKSEDKECEEVCQEMDDTSEMVDDEQMIEEDDNKSVDLEDDSDVSMDEDDDETMGEVMEEEVLEESFATKGENGVDAEMTGKKESALSEPFSDKTNDSESAKSII</sequence>
<dbReference type="AlphaFoldDB" id="A0A0K0F7W3"/>
<dbReference type="PANTHER" id="PTHR12040:SF0">
    <property type="entry name" value="HISTONE CHAPERONE ASF1"/>
    <property type="match status" value="1"/>
</dbReference>
<dbReference type="SUPFAM" id="SSF101546">
    <property type="entry name" value="ASF1-like"/>
    <property type="match status" value="1"/>
</dbReference>
<keyword evidence="3" id="KW-0805">Transcription regulation</keyword>
<dbReference type="STRING" id="75913.A0A0K0F7W3"/>
<evidence type="ECO:0000256" key="1">
    <source>
        <dbReference type="ARBA" id="ARBA00004123"/>
    </source>
</evidence>
<evidence type="ECO:0000256" key="7">
    <source>
        <dbReference type="SAM" id="MobiDB-lite"/>
    </source>
</evidence>
<dbReference type="Proteomes" id="UP000035680">
    <property type="component" value="Unassembled WGS sequence"/>
</dbReference>
<evidence type="ECO:0000256" key="6">
    <source>
        <dbReference type="ARBA" id="ARBA00023242"/>
    </source>
</evidence>
<proteinExistence type="inferred from homology"/>
<dbReference type="PANTHER" id="PTHR12040">
    <property type="entry name" value="ANTI-SILENCING PROTEIN 1"/>
    <property type="match status" value="1"/>
</dbReference>
<name>A0A0K0F7W3_STRVS</name>
<dbReference type="Pfam" id="PF04729">
    <property type="entry name" value="ASF1_hist_chap"/>
    <property type="match status" value="1"/>
</dbReference>
<keyword evidence="4" id="KW-0804">Transcription</keyword>
<feature type="compositionally biased region" description="Basic and acidic residues" evidence="7">
    <location>
        <begin position="267"/>
        <end position="293"/>
    </location>
</feature>
<keyword evidence="5" id="KW-0143">Chaperone</keyword>
<protein>
    <submittedName>
        <fullName evidence="9">Histone chaperone asf1 (inferred by orthology to a D. melanogaster protein)</fullName>
    </submittedName>
</protein>
<accession>A0A0K0F7W3</accession>
<reference evidence="9" key="2">
    <citation type="submission" date="2015-08" db="UniProtKB">
        <authorList>
            <consortium name="WormBaseParasite"/>
        </authorList>
    </citation>
    <scope>IDENTIFICATION</scope>
</reference>
<dbReference type="WBParaSite" id="SVE_0491000.1">
    <property type="protein sequence ID" value="SVE_0491000.1"/>
    <property type="gene ID" value="SVE_0491000"/>
</dbReference>
<evidence type="ECO:0000256" key="2">
    <source>
        <dbReference type="ARBA" id="ARBA00006051"/>
    </source>
</evidence>
<evidence type="ECO:0000256" key="4">
    <source>
        <dbReference type="ARBA" id="ARBA00023163"/>
    </source>
</evidence>
<feature type="compositionally biased region" description="Acidic residues" evidence="7">
    <location>
        <begin position="205"/>
        <end position="252"/>
    </location>
</feature>
<comment type="similarity">
    <text evidence="2">Belongs to the ASF1 family.</text>
</comment>
<evidence type="ECO:0000313" key="8">
    <source>
        <dbReference type="Proteomes" id="UP000035680"/>
    </source>
</evidence>
<evidence type="ECO:0000313" key="9">
    <source>
        <dbReference type="WBParaSite" id="SVE_0491000.1"/>
    </source>
</evidence>
<keyword evidence="6" id="KW-0539">Nucleus</keyword>
<keyword evidence="8" id="KW-1185">Reference proteome</keyword>
<dbReference type="GO" id="GO:0000785">
    <property type="term" value="C:chromatin"/>
    <property type="evidence" value="ECO:0007669"/>
    <property type="project" value="TreeGrafter"/>
</dbReference>
<comment type="subcellular location">
    <subcellularLocation>
        <location evidence="1">Nucleus</location>
    </subcellularLocation>
</comment>
<dbReference type="GO" id="GO:0042393">
    <property type="term" value="F:histone binding"/>
    <property type="evidence" value="ECO:0007669"/>
    <property type="project" value="TreeGrafter"/>
</dbReference>
<dbReference type="Gene3D" id="2.60.40.1490">
    <property type="entry name" value="Histone chaperone ASF1-like"/>
    <property type="match status" value="1"/>
</dbReference>